<dbReference type="InterPro" id="IPR057589">
    <property type="entry name" value="GT_PLOD"/>
</dbReference>
<feature type="transmembrane region" description="Helical" evidence="1">
    <location>
        <begin position="350"/>
        <end position="368"/>
    </location>
</feature>
<dbReference type="EMBL" id="MK500513">
    <property type="protein sequence ID" value="QBK91175.1"/>
    <property type="molecule type" value="Genomic_DNA"/>
</dbReference>
<evidence type="ECO:0000313" key="3">
    <source>
        <dbReference type="EMBL" id="QBK91175.1"/>
    </source>
</evidence>
<keyword evidence="1" id="KW-0472">Membrane</keyword>
<dbReference type="Pfam" id="PF25342">
    <property type="entry name" value="GT_PLOD"/>
    <property type="match status" value="1"/>
</dbReference>
<gene>
    <name evidence="3" type="ORF">LCPAC202_01490</name>
</gene>
<sequence length="369" mass="42608">MGKKILVVGYANRENIYSQNWEKSLQKSAFRYTLLGKNEKWKGWATRIKSYLRFLILSESDDRFNRTIISESEEIKHPPQIRETIIVRTTPKGGSSKSDYSFFEEVTMLEPDPNDQETIYVLIDVYDILAVGTEKEFLSKWNQYQTPIVIGAEPNCNPSLCRPLENYSNPKYAETKNKYLNFGMVAGTGSALINFLSWLIKDSQKYHPDIWNEQIATSRYIDSHPGQISLDHEMNLVGNVICHPLHGNQHQFGWRPRVIKSVNGWIQDSGPGRVEYRGNKHKNSLPVFVHTPSKSIDAFQRYQKYGCLILEDNWIAPSDDILITPGYHWIWFAFLIALVILLILFGTKEWIIAGLIITFLILILYIQSL</sequence>
<accession>A0A481Z6K4</accession>
<protein>
    <recommendedName>
        <fullName evidence="2">PLOD1-3-like GT domain-containing protein</fullName>
    </recommendedName>
</protein>
<feature type="transmembrane region" description="Helical" evidence="1">
    <location>
        <begin position="326"/>
        <end position="345"/>
    </location>
</feature>
<evidence type="ECO:0000256" key="1">
    <source>
        <dbReference type="SAM" id="Phobius"/>
    </source>
</evidence>
<keyword evidence="1" id="KW-1133">Transmembrane helix</keyword>
<proteinExistence type="predicted"/>
<feature type="domain" description="PLOD1-3-like GT" evidence="2">
    <location>
        <begin position="109"/>
        <end position="239"/>
    </location>
</feature>
<dbReference type="CDD" id="cd22997">
    <property type="entry name" value="GT_LH"/>
    <property type="match status" value="1"/>
</dbReference>
<keyword evidence="1" id="KW-0812">Transmembrane</keyword>
<reference evidence="3" key="1">
    <citation type="journal article" date="2019" name="MBio">
        <title>Virus Genomes from Deep Sea Sediments Expand the Ocean Megavirome and Support Independent Origins of Viral Gigantism.</title>
        <authorList>
            <person name="Backstrom D."/>
            <person name="Yutin N."/>
            <person name="Jorgensen S.L."/>
            <person name="Dharamshi J."/>
            <person name="Homa F."/>
            <person name="Zaremba-Niedwiedzka K."/>
            <person name="Spang A."/>
            <person name="Wolf Y.I."/>
            <person name="Koonin E.V."/>
            <person name="Ettema T.J."/>
        </authorList>
    </citation>
    <scope>NUCLEOTIDE SEQUENCE</scope>
</reference>
<name>A0A481Z6K4_9VIRU</name>
<organism evidence="3">
    <name type="scientific">Pithovirus LCPAC202</name>
    <dbReference type="NCBI Taxonomy" id="2506592"/>
    <lineage>
        <taxon>Viruses</taxon>
        <taxon>Pithoviruses</taxon>
    </lineage>
</organism>
<evidence type="ECO:0000259" key="2">
    <source>
        <dbReference type="Pfam" id="PF25342"/>
    </source>
</evidence>